<reference evidence="2" key="1">
    <citation type="submission" date="2022-11" db="UniProtKB">
        <authorList>
            <consortium name="WormBaseParasite"/>
        </authorList>
    </citation>
    <scope>IDENTIFICATION</scope>
</reference>
<evidence type="ECO:0000313" key="1">
    <source>
        <dbReference type="Proteomes" id="UP000887565"/>
    </source>
</evidence>
<name>A0A915J581_ROMCU</name>
<sequence length="65" mass="7631">MENYFLLIITAYMNRNRNKTFGDGVFKFYVSGPVQRHFGMRGKTWAQLCEQADQVEPVPVQFLIE</sequence>
<proteinExistence type="predicted"/>
<dbReference type="WBParaSite" id="nRc.2.0.1.t21591-RA">
    <property type="protein sequence ID" value="nRc.2.0.1.t21591-RA"/>
    <property type="gene ID" value="nRc.2.0.1.g21591"/>
</dbReference>
<keyword evidence="1" id="KW-1185">Reference proteome</keyword>
<accession>A0A915J581</accession>
<evidence type="ECO:0000313" key="2">
    <source>
        <dbReference type="WBParaSite" id="nRc.2.0.1.t21591-RA"/>
    </source>
</evidence>
<dbReference type="AlphaFoldDB" id="A0A915J581"/>
<organism evidence="1 2">
    <name type="scientific">Romanomermis culicivorax</name>
    <name type="common">Nematode worm</name>
    <dbReference type="NCBI Taxonomy" id="13658"/>
    <lineage>
        <taxon>Eukaryota</taxon>
        <taxon>Metazoa</taxon>
        <taxon>Ecdysozoa</taxon>
        <taxon>Nematoda</taxon>
        <taxon>Enoplea</taxon>
        <taxon>Dorylaimia</taxon>
        <taxon>Mermithida</taxon>
        <taxon>Mermithoidea</taxon>
        <taxon>Mermithidae</taxon>
        <taxon>Romanomermis</taxon>
    </lineage>
</organism>
<protein>
    <submittedName>
        <fullName evidence="2">Uncharacterized protein</fullName>
    </submittedName>
</protein>
<dbReference type="Proteomes" id="UP000887565">
    <property type="component" value="Unplaced"/>
</dbReference>